<comment type="caution">
    <text evidence="3">The sequence shown here is derived from an EMBL/GenBank/DDBJ whole genome shotgun (WGS) entry which is preliminary data.</text>
</comment>
<dbReference type="AlphaFoldDB" id="A0A7W5CJR7"/>
<evidence type="ECO:0000256" key="1">
    <source>
        <dbReference type="SAM" id="MobiDB-lite"/>
    </source>
</evidence>
<protein>
    <submittedName>
        <fullName evidence="3">Uncharacterized protein</fullName>
    </submittedName>
</protein>
<reference evidence="3 4" key="1">
    <citation type="submission" date="2020-08" db="EMBL/GenBank/DDBJ databases">
        <title>Genomic Encyclopedia of Type Strains, Phase III (KMG-III): the genomes of soil and plant-associated and newly described type strains.</title>
        <authorList>
            <person name="Whitman W."/>
        </authorList>
    </citation>
    <scope>NUCLEOTIDE SEQUENCE [LARGE SCALE GENOMIC DNA]</scope>
    <source>
        <strain evidence="3 4">CECT 8356</strain>
    </source>
</reference>
<keyword evidence="2" id="KW-0812">Transmembrane</keyword>
<evidence type="ECO:0000256" key="2">
    <source>
        <dbReference type="SAM" id="Phobius"/>
    </source>
</evidence>
<accession>A0A7W5CJR7</accession>
<keyword evidence="2" id="KW-1133">Transmembrane helix</keyword>
<feature type="region of interest" description="Disordered" evidence="1">
    <location>
        <begin position="41"/>
        <end position="71"/>
    </location>
</feature>
<evidence type="ECO:0000313" key="4">
    <source>
        <dbReference type="Proteomes" id="UP000543579"/>
    </source>
</evidence>
<feature type="transmembrane region" description="Helical" evidence="2">
    <location>
        <begin position="81"/>
        <end position="102"/>
    </location>
</feature>
<dbReference type="Proteomes" id="UP000543579">
    <property type="component" value="Unassembled WGS sequence"/>
</dbReference>
<sequence length="242" mass="26031">MPIDEQDELAQLRRRAYSPTADIASDPNALRRLIELEARPVLAETEPAPVEREPLIPTSEPAPDAAPAPPRFSLPHPRRSTVLLLGAAALVVATLATALTLVQRVQTDPLQTGATQIARLSADPAFDVPSTLARGVIGEVTAYEEFEGFRALTLPSYQDPGGTARCMTLWQPALLDTSGGVGFSYTGDYPVLSVCGAGVFPPTSTMLLREESPEREQTSFPAGTALQFVYDEQNDEIVVFRG</sequence>
<name>A0A7W5CJR7_9MICO</name>
<keyword evidence="2" id="KW-0472">Membrane</keyword>
<dbReference type="EMBL" id="JACHXY010000003">
    <property type="protein sequence ID" value="MBB3158901.1"/>
    <property type="molecule type" value="Genomic_DNA"/>
</dbReference>
<evidence type="ECO:0000313" key="3">
    <source>
        <dbReference type="EMBL" id="MBB3158901.1"/>
    </source>
</evidence>
<proteinExistence type="predicted"/>
<organism evidence="3 4">
    <name type="scientific">Microbacterium proteolyticum</name>
    <dbReference type="NCBI Taxonomy" id="1572644"/>
    <lineage>
        <taxon>Bacteria</taxon>
        <taxon>Bacillati</taxon>
        <taxon>Actinomycetota</taxon>
        <taxon>Actinomycetes</taxon>
        <taxon>Micrococcales</taxon>
        <taxon>Microbacteriaceae</taxon>
        <taxon>Microbacterium</taxon>
    </lineage>
</organism>
<dbReference type="RefSeq" id="WP_183420329.1">
    <property type="nucleotide sequence ID" value="NZ_JACHXY010000003.1"/>
</dbReference>
<gene>
    <name evidence="3" type="ORF">FHS07_002619</name>
</gene>